<evidence type="ECO:0000313" key="2">
    <source>
        <dbReference type="Proteomes" id="UP000824093"/>
    </source>
</evidence>
<dbReference type="Proteomes" id="UP000824093">
    <property type="component" value="Unassembled WGS sequence"/>
</dbReference>
<reference evidence="1" key="2">
    <citation type="journal article" date="2021" name="PeerJ">
        <title>Extensive microbial diversity within the chicken gut microbiome revealed by metagenomics and culture.</title>
        <authorList>
            <person name="Gilroy R."/>
            <person name="Ravi A."/>
            <person name="Getino M."/>
            <person name="Pursley I."/>
            <person name="Horton D.L."/>
            <person name="Alikhan N.F."/>
            <person name="Baker D."/>
            <person name="Gharbi K."/>
            <person name="Hall N."/>
            <person name="Watson M."/>
            <person name="Adriaenssens E.M."/>
            <person name="Foster-Nyarko E."/>
            <person name="Jarju S."/>
            <person name="Secka A."/>
            <person name="Antonio M."/>
            <person name="Oren A."/>
            <person name="Chaudhuri R.R."/>
            <person name="La Ragione R."/>
            <person name="Hildebrand F."/>
            <person name="Pallen M.J."/>
        </authorList>
    </citation>
    <scope>NUCLEOTIDE SEQUENCE</scope>
    <source>
        <strain evidence="1">CHK195-15760</strain>
    </source>
</reference>
<organism evidence="1 2">
    <name type="scientific">Candidatus Merdicola faecigallinarum</name>
    <dbReference type="NCBI Taxonomy" id="2840862"/>
    <lineage>
        <taxon>Bacteria</taxon>
        <taxon>Bacillati</taxon>
        <taxon>Bacillota</taxon>
        <taxon>Clostridia</taxon>
        <taxon>Candidatus Merdicola</taxon>
    </lineage>
</organism>
<protein>
    <submittedName>
        <fullName evidence="1">Uncharacterized protein</fullName>
    </submittedName>
</protein>
<sequence>MIAKRVSEVMEIAEQIQRQHYGPISDQMVYKKIKEIYPEEAFFMSEEEQKEEVHYIVEETKTFQNYMKQAVFKDASQEEIVAFAKEYVRYGAHQFINCLGEEEKRKLLEVIENSAAKFYLVSGLTDEEKIPYLREYEGETAVRLLRTIKESERIPYILEVKDKLARDTAYRELAPEVIMEYMKSCPENYEPVLMLGEAQVKELFSNIEDDFYKTKILIEFSLGRDEVKKVFSELQDDYCKIKLIEYGSQDETRCTKEDVLDCLNQYFKNKTVLSQMENEEEKAEYIAKLQENEMKVCLLEEITERKNRDRVIQSLTHHIDPELQMMTRYVQTMIQEFITDTYQPEQIPEKIEEKMKIVFARTNVSYKEYTDATNGTADYINHDIGIAHRRRFQQDKVLGCMLHEYAHLFSNFDFKKDPFQGEKAIEEGNADTFAELVVRHYLEKHPNELPFSIKEPYTIYSTYDFENSWARTLLYPLEEEQKDKKAIVEYLLGEKTKYLEMVIGTEYAQSVPTNTTGNMNKIPITYEQLYKTHEESFKEIRTDSIYYNRNSFLSAFQIQRKVGDRAETKVYELKGRKWNETFMASTYFEDRTLEQIKPEELEEFITLVSASNCNGKSFFTPIEPFAMMKIQELEKRRSIQSTPVLANTVVMMNQGIKIGSREIEDFMLGLIDRQIQKVEDGLDIAETRKIVEKWNEKQKRENIPEEMEENLEDAFSSLSAKLEIRESKTVNPEIFMEGVFRTVLDPKVQIAQSEMQLGIRTIKQELQNMGLVSISEKEGENGEENEK</sequence>
<evidence type="ECO:0000313" key="1">
    <source>
        <dbReference type="EMBL" id="HIU51193.1"/>
    </source>
</evidence>
<dbReference type="EMBL" id="DVNH01000009">
    <property type="protein sequence ID" value="HIU51193.1"/>
    <property type="molecule type" value="Genomic_DNA"/>
</dbReference>
<dbReference type="AlphaFoldDB" id="A0A9D1LZT3"/>
<accession>A0A9D1LZT3</accession>
<reference evidence="1" key="1">
    <citation type="submission" date="2020-10" db="EMBL/GenBank/DDBJ databases">
        <authorList>
            <person name="Gilroy R."/>
        </authorList>
    </citation>
    <scope>NUCLEOTIDE SEQUENCE</scope>
    <source>
        <strain evidence="1">CHK195-15760</strain>
    </source>
</reference>
<proteinExistence type="predicted"/>
<gene>
    <name evidence="1" type="ORF">IAB70_00990</name>
</gene>
<name>A0A9D1LZT3_9FIRM</name>
<comment type="caution">
    <text evidence="1">The sequence shown here is derived from an EMBL/GenBank/DDBJ whole genome shotgun (WGS) entry which is preliminary data.</text>
</comment>